<protein>
    <submittedName>
        <fullName evidence="7">CoA ester lyase</fullName>
    </submittedName>
</protein>
<feature type="binding site" evidence="5">
    <location>
        <position position="154"/>
    </location>
    <ligand>
        <name>Mg(2+)</name>
        <dbReference type="ChEBI" id="CHEBI:18420"/>
    </ligand>
</feature>
<feature type="domain" description="HpcH/HpaI aldolase/citrate lyase" evidence="6">
    <location>
        <begin position="9"/>
        <end position="223"/>
    </location>
</feature>
<evidence type="ECO:0000313" key="7">
    <source>
        <dbReference type="EMBL" id="RTQ87129.1"/>
    </source>
</evidence>
<dbReference type="SUPFAM" id="SSF51621">
    <property type="entry name" value="Phosphoenolpyruvate/pyruvate domain"/>
    <property type="match status" value="1"/>
</dbReference>
<sequence>MGGAFLALQSYLFVPGAKEQVIKKAITSDADIVIIDLEDAVAEDEKENARQLLLTINKEVNIQQRELCVRINGIDSEHWKPDLEAVYKANINSVMLPKCESKEDIEQLTRFAEEKCTLNFSIIPLIESAKGVLNAYEIAKSHHSIQRLAFGSVDYSLDIGVELSKEETELLFARSMLINSSAAAGIESPIDCPYIDFNNEEGFIETVINAKKLGMKAKLLIHPKQIELLHKLYQHSEEEINQSKTIVQLFEEALLNGKAAISYEGKMIDYPVYKQAKRILSRQNKIGNNN</sequence>
<dbReference type="OrthoDB" id="9786940at2"/>
<dbReference type="InterPro" id="IPR005000">
    <property type="entry name" value="Aldolase/citrate-lyase_domain"/>
</dbReference>
<evidence type="ECO:0000256" key="1">
    <source>
        <dbReference type="ARBA" id="ARBA00001946"/>
    </source>
</evidence>
<dbReference type="GO" id="GO:0000287">
    <property type="term" value="F:magnesium ion binding"/>
    <property type="evidence" value="ECO:0007669"/>
    <property type="project" value="TreeGrafter"/>
</dbReference>
<dbReference type="InterPro" id="IPR040442">
    <property type="entry name" value="Pyrv_kinase-like_dom_sf"/>
</dbReference>
<dbReference type="PANTHER" id="PTHR32308">
    <property type="entry name" value="LYASE BETA SUBUNIT, PUTATIVE (AFU_ORTHOLOGUE AFUA_4G13030)-RELATED"/>
    <property type="match status" value="1"/>
</dbReference>
<comment type="caution">
    <text evidence="7">The sequence shown here is derived from an EMBL/GenBank/DDBJ whole genome shotgun (WGS) entry which is preliminary data.</text>
</comment>
<evidence type="ECO:0000256" key="2">
    <source>
        <dbReference type="ARBA" id="ARBA00022723"/>
    </source>
</evidence>
<evidence type="ECO:0000259" key="6">
    <source>
        <dbReference type="Pfam" id="PF03328"/>
    </source>
</evidence>
<dbReference type="Gene3D" id="3.20.20.60">
    <property type="entry name" value="Phosphoenolpyruvate-binding domains"/>
    <property type="match status" value="1"/>
</dbReference>
<keyword evidence="2 5" id="KW-0479">Metal-binding</keyword>
<dbReference type="AlphaFoldDB" id="A0A431UDQ1"/>
<dbReference type="PANTHER" id="PTHR32308:SF0">
    <property type="entry name" value="HPCH_HPAI ALDOLASE_CITRATE LYASE DOMAIN-CONTAINING PROTEIN"/>
    <property type="match status" value="1"/>
</dbReference>
<evidence type="ECO:0000256" key="3">
    <source>
        <dbReference type="ARBA" id="ARBA00022842"/>
    </source>
</evidence>
<dbReference type="Proteomes" id="UP000276349">
    <property type="component" value="Unassembled WGS sequence"/>
</dbReference>
<evidence type="ECO:0000256" key="4">
    <source>
        <dbReference type="PIRSR" id="PIRSR015582-1"/>
    </source>
</evidence>
<evidence type="ECO:0000256" key="5">
    <source>
        <dbReference type="PIRSR" id="PIRSR015582-2"/>
    </source>
</evidence>
<accession>A0A431UDQ1</accession>
<feature type="binding site" evidence="4">
    <location>
        <position position="70"/>
    </location>
    <ligand>
        <name>substrate</name>
    </ligand>
</feature>
<evidence type="ECO:0000313" key="8">
    <source>
        <dbReference type="Proteomes" id="UP000276349"/>
    </source>
</evidence>
<proteinExistence type="predicted"/>
<dbReference type="InterPro" id="IPR015813">
    <property type="entry name" value="Pyrv/PenolPyrv_kinase-like_dom"/>
</dbReference>
<feature type="binding site" evidence="4">
    <location>
        <position position="127"/>
    </location>
    <ligand>
        <name>substrate</name>
    </ligand>
</feature>
<dbReference type="GO" id="GO:0016829">
    <property type="term" value="F:lyase activity"/>
    <property type="evidence" value="ECO:0007669"/>
    <property type="project" value="UniProtKB-KW"/>
</dbReference>
<dbReference type="Pfam" id="PF03328">
    <property type="entry name" value="HpcH_HpaI"/>
    <property type="match status" value="1"/>
</dbReference>
<keyword evidence="8" id="KW-1185">Reference proteome</keyword>
<name>A0A431UDQ1_9BACI</name>
<keyword evidence="7" id="KW-0456">Lyase</keyword>
<comment type="cofactor">
    <cofactor evidence="1">
        <name>Mg(2+)</name>
        <dbReference type="ChEBI" id="CHEBI:18420"/>
    </cofactor>
</comment>
<dbReference type="InterPro" id="IPR011206">
    <property type="entry name" value="Citrate_lyase_beta/mcl1/mcl2"/>
</dbReference>
<organism evidence="7 8">
    <name type="scientific">Lysinibacillus telephonicus</name>
    <dbReference type="NCBI Taxonomy" id="1714840"/>
    <lineage>
        <taxon>Bacteria</taxon>
        <taxon>Bacillati</taxon>
        <taxon>Bacillota</taxon>
        <taxon>Bacilli</taxon>
        <taxon>Bacillales</taxon>
        <taxon>Bacillaceae</taxon>
        <taxon>Lysinibacillus</taxon>
    </lineage>
</organism>
<keyword evidence="3 5" id="KW-0460">Magnesium</keyword>
<dbReference type="GO" id="GO:0006107">
    <property type="term" value="P:oxaloacetate metabolic process"/>
    <property type="evidence" value="ECO:0007669"/>
    <property type="project" value="TreeGrafter"/>
</dbReference>
<feature type="binding site" evidence="5">
    <location>
        <position position="127"/>
    </location>
    <ligand>
        <name>Mg(2+)</name>
        <dbReference type="ChEBI" id="CHEBI:18420"/>
    </ligand>
</feature>
<dbReference type="PIRSF" id="PIRSF015582">
    <property type="entry name" value="Cit_lyase_B"/>
    <property type="match status" value="1"/>
</dbReference>
<reference evidence="7 8" key="1">
    <citation type="submission" date="2018-12" db="EMBL/GenBank/DDBJ databases">
        <authorList>
            <person name="Yu L."/>
        </authorList>
    </citation>
    <scope>NUCLEOTIDE SEQUENCE [LARGE SCALE GENOMIC DNA]</scope>
    <source>
        <strain evidence="7 8">S5H2222</strain>
    </source>
</reference>
<gene>
    <name evidence="7" type="ORF">EKG35_19360</name>
</gene>
<dbReference type="EMBL" id="RXNR01000100">
    <property type="protein sequence ID" value="RTQ87129.1"/>
    <property type="molecule type" value="Genomic_DNA"/>
</dbReference>